<proteinExistence type="predicted"/>
<evidence type="ECO:0000259" key="1">
    <source>
        <dbReference type="PROSITE" id="PS51186"/>
    </source>
</evidence>
<dbReference type="EMBL" id="FOIZ01000001">
    <property type="protein sequence ID" value="SEW27989.1"/>
    <property type="molecule type" value="Genomic_DNA"/>
</dbReference>
<name>A0A1I0QMJ4_9RHOB</name>
<gene>
    <name evidence="2" type="ORF">SAMN04488515_1998</name>
</gene>
<protein>
    <submittedName>
        <fullName evidence="2">Acetyltransferase (GNAT) family protein</fullName>
    </submittedName>
</protein>
<evidence type="ECO:0000313" key="3">
    <source>
        <dbReference type="Proteomes" id="UP000199167"/>
    </source>
</evidence>
<feature type="domain" description="N-acetyltransferase" evidence="1">
    <location>
        <begin position="1"/>
        <end position="162"/>
    </location>
</feature>
<evidence type="ECO:0000313" key="2">
    <source>
        <dbReference type="EMBL" id="SEW27989.1"/>
    </source>
</evidence>
<dbReference type="Gene3D" id="3.40.630.30">
    <property type="match status" value="1"/>
</dbReference>
<dbReference type="AlphaFoldDB" id="A0A1I0QMJ4"/>
<dbReference type="InterPro" id="IPR000182">
    <property type="entry name" value="GNAT_dom"/>
</dbReference>
<dbReference type="PROSITE" id="PS51186">
    <property type="entry name" value="GNAT"/>
    <property type="match status" value="1"/>
</dbReference>
<dbReference type="Pfam" id="PF00583">
    <property type="entry name" value="Acetyltransf_1"/>
    <property type="match status" value="1"/>
</dbReference>
<dbReference type="Proteomes" id="UP000199167">
    <property type="component" value="Unassembled WGS sequence"/>
</dbReference>
<dbReference type="SUPFAM" id="SSF55729">
    <property type="entry name" value="Acyl-CoA N-acyltransferases (Nat)"/>
    <property type="match status" value="1"/>
</dbReference>
<keyword evidence="3" id="KW-1185">Reference proteome</keyword>
<dbReference type="RefSeq" id="WP_089993377.1">
    <property type="nucleotide sequence ID" value="NZ_FOIZ01000001.1"/>
</dbReference>
<dbReference type="STRING" id="364200.SAMN04488515_1998"/>
<dbReference type="InterPro" id="IPR016181">
    <property type="entry name" value="Acyl_CoA_acyltransferase"/>
</dbReference>
<dbReference type="OrthoDB" id="7992078at2"/>
<sequence length="162" mass="17824">MIRALDPALDLDRVHAFYRDAPDYWELAEGRVPGLHKARDFFTDGPPGCDPANSHRLGYFLDDRLSGLAELSFGFPAQGDAYLGLMMLGPWARSAGYGQVFLAHIVDLAQKAGSPYLFLAVMDSNPRGAAFWARHGFLPTGHSGQMQVGDKTQVLHRLVKPL</sequence>
<dbReference type="GO" id="GO:0016747">
    <property type="term" value="F:acyltransferase activity, transferring groups other than amino-acyl groups"/>
    <property type="evidence" value="ECO:0007669"/>
    <property type="project" value="InterPro"/>
</dbReference>
<accession>A0A1I0QMJ4</accession>
<organism evidence="2 3">
    <name type="scientific">Cognatiyoonia koreensis</name>
    <dbReference type="NCBI Taxonomy" id="364200"/>
    <lineage>
        <taxon>Bacteria</taxon>
        <taxon>Pseudomonadati</taxon>
        <taxon>Pseudomonadota</taxon>
        <taxon>Alphaproteobacteria</taxon>
        <taxon>Rhodobacterales</taxon>
        <taxon>Paracoccaceae</taxon>
        <taxon>Cognatiyoonia</taxon>
    </lineage>
</organism>
<keyword evidence="2" id="KW-0808">Transferase</keyword>
<dbReference type="CDD" id="cd04301">
    <property type="entry name" value="NAT_SF"/>
    <property type="match status" value="1"/>
</dbReference>
<reference evidence="2 3" key="1">
    <citation type="submission" date="2016-10" db="EMBL/GenBank/DDBJ databases">
        <authorList>
            <person name="de Groot N.N."/>
        </authorList>
    </citation>
    <scope>NUCLEOTIDE SEQUENCE [LARGE SCALE GENOMIC DNA]</scope>
    <source>
        <strain evidence="2 3">DSM 17925</strain>
    </source>
</reference>